<comment type="caution">
    <text evidence="1">The sequence shown here is derived from an EMBL/GenBank/DDBJ whole genome shotgun (WGS) entry which is preliminary data.</text>
</comment>
<evidence type="ECO:0000313" key="2">
    <source>
        <dbReference type="Proteomes" id="UP000823775"/>
    </source>
</evidence>
<sequence>MVHPESRGKESDRFQVEAKMTTKKTGHGTGPWAILSFDGPSCQLWKKFCSGDKLREENYDQVDGSWKVSWIVLLSVLVETHSIEAIDEILHLSMDYGYKGRSVECDTTKFPCFA</sequence>
<dbReference type="Proteomes" id="UP000823775">
    <property type="component" value="Unassembled WGS sequence"/>
</dbReference>
<keyword evidence="2" id="KW-1185">Reference proteome</keyword>
<gene>
    <name evidence="1" type="ORF">HAX54_031398</name>
</gene>
<organism evidence="1 2">
    <name type="scientific">Datura stramonium</name>
    <name type="common">Jimsonweed</name>
    <name type="synonym">Common thornapple</name>
    <dbReference type="NCBI Taxonomy" id="4076"/>
    <lineage>
        <taxon>Eukaryota</taxon>
        <taxon>Viridiplantae</taxon>
        <taxon>Streptophyta</taxon>
        <taxon>Embryophyta</taxon>
        <taxon>Tracheophyta</taxon>
        <taxon>Spermatophyta</taxon>
        <taxon>Magnoliopsida</taxon>
        <taxon>eudicotyledons</taxon>
        <taxon>Gunneridae</taxon>
        <taxon>Pentapetalae</taxon>
        <taxon>asterids</taxon>
        <taxon>lamiids</taxon>
        <taxon>Solanales</taxon>
        <taxon>Solanaceae</taxon>
        <taxon>Solanoideae</taxon>
        <taxon>Datureae</taxon>
        <taxon>Datura</taxon>
    </lineage>
</organism>
<evidence type="ECO:0000313" key="1">
    <source>
        <dbReference type="EMBL" id="MCD9643729.1"/>
    </source>
</evidence>
<reference evidence="1 2" key="1">
    <citation type="journal article" date="2021" name="BMC Genomics">
        <title>Datura genome reveals duplications of psychoactive alkaloid biosynthetic genes and high mutation rate following tissue culture.</title>
        <authorList>
            <person name="Rajewski A."/>
            <person name="Carter-House D."/>
            <person name="Stajich J."/>
            <person name="Litt A."/>
        </authorList>
    </citation>
    <scope>NUCLEOTIDE SEQUENCE [LARGE SCALE GENOMIC DNA]</scope>
    <source>
        <strain evidence="1">AR-01</strain>
    </source>
</reference>
<accession>A0ABS8VAF7</accession>
<protein>
    <submittedName>
        <fullName evidence="1">Uncharacterized protein</fullName>
    </submittedName>
</protein>
<dbReference type="EMBL" id="JACEIK010003982">
    <property type="protein sequence ID" value="MCD9643729.1"/>
    <property type="molecule type" value="Genomic_DNA"/>
</dbReference>
<name>A0ABS8VAF7_DATST</name>
<proteinExistence type="predicted"/>